<evidence type="ECO:0000313" key="2">
    <source>
        <dbReference type="EMBL" id="CAL4768955.1"/>
    </source>
</evidence>
<evidence type="ECO:0000313" key="3">
    <source>
        <dbReference type="Proteomes" id="UP001152797"/>
    </source>
</evidence>
<reference evidence="1" key="1">
    <citation type="submission" date="2022-10" db="EMBL/GenBank/DDBJ databases">
        <authorList>
            <person name="Chen Y."/>
            <person name="Dougan E. K."/>
            <person name="Chan C."/>
            <person name="Rhodes N."/>
            <person name="Thang M."/>
        </authorList>
    </citation>
    <scope>NUCLEOTIDE SEQUENCE</scope>
</reference>
<proteinExistence type="predicted"/>
<dbReference type="EMBL" id="CAMXCT020000649">
    <property type="protein sequence ID" value="CAL1135018.1"/>
    <property type="molecule type" value="Genomic_DNA"/>
</dbReference>
<accession>A0A9P1BYJ8</accession>
<sequence length="272" mass="30370">MWKQDGGTMQLAAVLQQGMERWCFREEGSSNCRVRGATNCEVSPHLTQQWQMLEGSTWRDTSRFCVLANPETREPHVYPTALESCLIEEEVSPLPSPQDRDKAKVPTDRRVEALGAHFSPDMLEGVAQVPDNLRERVISEVHCLLAQAQFAMSPQQAELDLDLLVEECCHALMIEQVAHGHIDAQQISREVLRTVLRGWGKPRNSPQNISPSPLTVRQHLPQFLENEVRTHAHSRADLLMDDGPAGCESQVLGCQVLPCRSPQGTISPCPIS</sequence>
<evidence type="ECO:0000313" key="1">
    <source>
        <dbReference type="EMBL" id="CAI3981643.1"/>
    </source>
</evidence>
<gene>
    <name evidence="1" type="ORF">C1SCF055_LOCUS9412</name>
</gene>
<dbReference type="Proteomes" id="UP001152797">
    <property type="component" value="Unassembled WGS sequence"/>
</dbReference>
<dbReference type="EMBL" id="CAMXCT010000649">
    <property type="protein sequence ID" value="CAI3981643.1"/>
    <property type="molecule type" value="Genomic_DNA"/>
</dbReference>
<dbReference type="AlphaFoldDB" id="A0A9P1BYJ8"/>
<organism evidence="1">
    <name type="scientific">Cladocopium goreaui</name>
    <dbReference type="NCBI Taxonomy" id="2562237"/>
    <lineage>
        <taxon>Eukaryota</taxon>
        <taxon>Sar</taxon>
        <taxon>Alveolata</taxon>
        <taxon>Dinophyceae</taxon>
        <taxon>Suessiales</taxon>
        <taxon>Symbiodiniaceae</taxon>
        <taxon>Cladocopium</taxon>
    </lineage>
</organism>
<reference evidence="2 3" key="2">
    <citation type="submission" date="2024-05" db="EMBL/GenBank/DDBJ databases">
        <authorList>
            <person name="Chen Y."/>
            <person name="Shah S."/>
            <person name="Dougan E. K."/>
            <person name="Thang M."/>
            <person name="Chan C."/>
        </authorList>
    </citation>
    <scope>NUCLEOTIDE SEQUENCE [LARGE SCALE GENOMIC DNA]</scope>
</reference>
<dbReference type="EMBL" id="CAMXCT030000649">
    <property type="protein sequence ID" value="CAL4768955.1"/>
    <property type="molecule type" value="Genomic_DNA"/>
</dbReference>
<protein>
    <submittedName>
        <fullName evidence="1">Uncharacterized protein</fullName>
    </submittedName>
</protein>
<name>A0A9P1BYJ8_9DINO</name>
<comment type="caution">
    <text evidence="1">The sequence shown here is derived from an EMBL/GenBank/DDBJ whole genome shotgun (WGS) entry which is preliminary data.</text>
</comment>
<keyword evidence="3" id="KW-1185">Reference proteome</keyword>